<feature type="transmembrane region" description="Helical" evidence="5">
    <location>
        <begin position="7"/>
        <end position="26"/>
    </location>
</feature>
<dbReference type="RefSeq" id="WP_255901244.1">
    <property type="nucleotide sequence ID" value="NZ_JAFMZO010000002.1"/>
</dbReference>
<reference evidence="8" key="1">
    <citation type="journal article" date="2019" name="Int. J. Syst. Evol. Microbiol.">
        <title>The Global Catalogue of Microorganisms (GCM) 10K type strain sequencing project: providing services to taxonomists for standard genome sequencing and annotation.</title>
        <authorList>
            <consortium name="The Broad Institute Genomics Platform"/>
            <consortium name="The Broad Institute Genome Sequencing Center for Infectious Disease"/>
            <person name="Wu L."/>
            <person name="Ma J."/>
        </authorList>
    </citation>
    <scope>NUCLEOTIDE SEQUENCE [LARGE SCALE GENOMIC DNA]</scope>
    <source>
        <strain evidence="8">KCTC 42217</strain>
    </source>
</reference>
<dbReference type="EMBL" id="JBHUHZ010000002">
    <property type="protein sequence ID" value="MFD2163211.1"/>
    <property type="molecule type" value="Genomic_DNA"/>
</dbReference>
<organism evidence="7 8">
    <name type="scientific">Paradesertivirga mongoliensis</name>
    <dbReference type="NCBI Taxonomy" id="2100740"/>
    <lineage>
        <taxon>Bacteria</taxon>
        <taxon>Pseudomonadati</taxon>
        <taxon>Bacteroidota</taxon>
        <taxon>Sphingobacteriia</taxon>
        <taxon>Sphingobacteriales</taxon>
        <taxon>Sphingobacteriaceae</taxon>
        <taxon>Paradesertivirga</taxon>
    </lineage>
</organism>
<evidence type="ECO:0000256" key="2">
    <source>
        <dbReference type="ARBA" id="ARBA00022723"/>
    </source>
</evidence>
<gene>
    <name evidence="7" type="ORF">ACFSJU_12470</name>
</gene>
<dbReference type="InterPro" id="IPR036909">
    <property type="entry name" value="Cyt_c-like_dom_sf"/>
</dbReference>
<evidence type="ECO:0000256" key="5">
    <source>
        <dbReference type="SAM" id="Phobius"/>
    </source>
</evidence>
<accession>A0ABW4ZN00</accession>
<evidence type="ECO:0000256" key="3">
    <source>
        <dbReference type="ARBA" id="ARBA00023004"/>
    </source>
</evidence>
<keyword evidence="5" id="KW-1133">Transmembrane helix</keyword>
<dbReference type="PANTHER" id="PTHR35008:SF8">
    <property type="entry name" value="ALCOHOL DEHYDROGENASE CYTOCHROME C SUBUNIT"/>
    <property type="match status" value="1"/>
</dbReference>
<evidence type="ECO:0000313" key="7">
    <source>
        <dbReference type="EMBL" id="MFD2163211.1"/>
    </source>
</evidence>
<sequence>MKKAGKIIIYIALVLIVTIGMLLSYVKFALPNVGEAPGLKVELTPERIERGKYLATHVTVCVDCHSSRDWSKFSGPIDPKSVGSGGEKFDQAAGLPGTIYSANITPHNLKNWTDGELFRAITTGVKKDGSAIFPIMPYASYGKMDKEDIYSIIAFIRTLPEQQTSSPERELDFPLNFIVNTIPAKATPQPIPPVSKPLEFGAYMVNASACFDCHTNVVDGTPIEGMDFAGGREFKLPGGSVFTANITPDKETGIGHWTKQQFVERFKSYADSGHSPKTVNGSEFQTVMPWTMYGGMKTQDLEAIYTYLRSVKPIKNQVTKFVPKG</sequence>
<protein>
    <submittedName>
        <fullName evidence="7">C-type cytochrome</fullName>
    </submittedName>
</protein>
<evidence type="ECO:0000313" key="8">
    <source>
        <dbReference type="Proteomes" id="UP001597387"/>
    </source>
</evidence>
<keyword evidence="8" id="KW-1185">Reference proteome</keyword>
<feature type="domain" description="Cytochrome c" evidence="6">
    <location>
        <begin position="46"/>
        <end position="160"/>
    </location>
</feature>
<dbReference type="InterPro" id="IPR051459">
    <property type="entry name" value="Cytochrome_c-type_DH"/>
</dbReference>
<dbReference type="PANTHER" id="PTHR35008">
    <property type="entry name" value="BLL4482 PROTEIN-RELATED"/>
    <property type="match status" value="1"/>
</dbReference>
<evidence type="ECO:0000256" key="4">
    <source>
        <dbReference type="PROSITE-ProRule" id="PRU00433"/>
    </source>
</evidence>
<dbReference type="SUPFAM" id="SSF46626">
    <property type="entry name" value="Cytochrome c"/>
    <property type="match status" value="2"/>
</dbReference>
<evidence type="ECO:0000259" key="6">
    <source>
        <dbReference type="PROSITE" id="PS51007"/>
    </source>
</evidence>
<keyword evidence="3 4" id="KW-0408">Iron</keyword>
<dbReference type="Gene3D" id="1.10.760.10">
    <property type="entry name" value="Cytochrome c-like domain"/>
    <property type="match status" value="2"/>
</dbReference>
<keyword evidence="2 4" id="KW-0479">Metal-binding</keyword>
<keyword evidence="5" id="KW-0472">Membrane</keyword>
<keyword evidence="1 4" id="KW-0349">Heme</keyword>
<comment type="caution">
    <text evidence="7">The sequence shown here is derived from an EMBL/GenBank/DDBJ whole genome shotgun (WGS) entry which is preliminary data.</text>
</comment>
<dbReference type="Proteomes" id="UP001597387">
    <property type="component" value="Unassembled WGS sequence"/>
</dbReference>
<keyword evidence="5" id="KW-0812">Transmembrane</keyword>
<proteinExistence type="predicted"/>
<dbReference type="InterPro" id="IPR009056">
    <property type="entry name" value="Cyt_c-like_dom"/>
</dbReference>
<evidence type="ECO:0000256" key="1">
    <source>
        <dbReference type="ARBA" id="ARBA00022617"/>
    </source>
</evidence>
<name>A0ABW4ZN00_9SPHI</name>
<dbReference type="PROSITE" id="PS51007">
    <property type="entry name" value="CYTC"/>
    <property type="match status" value="1"/>
</dbReference>